<name>A0A8D2IVS4_VARKO</name>
<feature type="chain" id="PRO_5034131654" evidence="1">
    <location>
        <begin position="23"/>
        <end position="152"/>
    </location>
</feature>
<dbReference type="AlphaFoldDB" id="A0A8D2IVS4"/>
<reference evidence="2" key="2">
    <citation type="submission" date="2025-09" db="UniProtKB">
        <authorList>
            <consortium name="Ensembl"/>
        </authorList>
    </citation>
    <scope>IDENTIFICATION</scope>
</reference>
<dbReference type="Proteomes" id="UP000694545">
    <property type="component" value="Unplaced"/>
</dbReference>
<feature type="signal peptide" evidence="1">
    <location>
        <begin position="1"/>
        <end position="22"/>
    </location>
</feature>
<keyword evidence="3" id="KW-1185">Reference proteome</keyword>
<accession>A0A8D2IVS4</accession>
<dbReference type="Ensembl" id="ENSVKKT00000003147.1">
    <property type="protein sequence ID" value="ENSVKKP00000003058.1"/>
    <property type="gene ID" value="ENSVKKG00000002374.1"/>
</dbReference>
<reference evidence="2" key="1">
    <citation type="submission" date="2025-08" db="UniProtKB">
        <authorList>
            <consortium name="Ensembl"/>
        </authorList>
    </citation>
    <scope>IDENTIFICATION</scope>
</reference>
<evidence type="ECO:0000313" key="3">
    <source>
        <dbReference type="Proteomes" id="UP000694545"/>
    </source>
</evidence>
<protein>
    <submittedName>
        <fullName evidence="2">Uncharacterized protein</fullName>
    </submittedName>
</protein>
<evidence type="ECO:0000313" key="2">
    <source>
        <dbReference type="Ensembl" id="ENSVKKP00000003058.1"/>
    </source>
</evidence>
<keyword evidence="1" id="KW-0732">Signal</keyword>
<sequence>MPRIKAYLLASLFLSFILPVLAQNPGIIHISPEKGGDYCFLFPSQWMRSYQGESKNHWLSLERSTQNLTYSAMCCLPSFFGEDDNDGGGLSTRIASVREGNCNLYENARLHQINGTQGLLTLGGDTSGTLYSGTSAHELNPFQDFGHNPNWL</sequence>
<evidence type="ECO:0000256" key="1">
    <source>
        <dbReference type="SAM" id="SignalP"/>
    </source>
</evidence>
<proteinExistence type="predicted"/>
<organism evidence="2 3">
    <name type="scientific">Varanus komodoensis</name>
    <name type="common">Komodo dragon</name>
    <dbReference type="NCBI Taxonomy" id="61221"/>
    <lineage>
        <taxon>Eukaryota</taxon>
        <taxon>Metazoa</taxon>
        <taxon>Chordata</taxon>
        <taxon>Craniata</taxon>
        <taxon>Vertebrata</taxon>
        <taxon>Euteleostomi</taxon>
        <taxon>Lepidosauria</taxon>
        <taxon>Squamata</taxon>
        <taxon>Bifurcata</taxon>
        <taxon>Unidentata</taxon>
        <taxon>Episquamata</taxon>
        <taxon>Toxicofera</taxon>
        <taxon>Anguimorpha</taxon>
        <taxon>Paleoanguimorpha</taxon>
        <taxon>Varanoidea</taxon>
        <taxon>Varanidae</taxon>
        <taxon>Varanus</taxon>
    </lineage>
</organism>